<dbReference type="Gene3D" id="3.30.200.20">
    <property type="entry name" value="Phosphorylase Kinase, domain 1"/>
    <property type="match status" value="1"/>
</dbReference>
<dbReference type="Gene3D" id="1.10.510.10">
    <property type="entry name" value="Transferase(Phosphotransferase) domain 1"/>
    <property type="match status" value="2"/>
</dbReference>
<dbReference type="InterPro" id="IPR011009">
    <property type="entry name" value="Kinase-like_dom_sf"/>
</dbReference>
<dbReference type="PROSITE" id="PS50030">
    <property type="entry name" value="UBA"/>
    <property type="match status" value="1"/>
</dbReference>
<dbReference type="GO" id="GO:0004674">
    <property type="term" value="F:protein serine/threonine kinase activity"/>
    <property type="evidence" value="ECO:0007669"/>
    <property type="project" value="UniProtKB-KW"/>
</dbReference>
<evidence type="ECO:0000259" key="12">
    <source>
        <dbReference type="PROSITE" id="PS50030"/>
    </source>
</evidence>
<dbReference type="GO" id="GO:0005524">
    <property type="term" value="F:ATP binding"/>
    <property type="evidence" value="ECO:0007669"/>
    <property type="project" value="UniProtKB-UniRule"/>
</dbReference>
<evidence type="ECO:0000256" key="6">
    <source>
        <dbReference type="ARBA" id="ARBA00022840"/>
    </source>
</evidence>
<evidence type="ECO:0000256" key="8">
    <source>
        <dbReference type="ARBA" id="ARBA00047899"/>
    </source>
</evidence>
<dbReference type="PANTHER" id="PTHR47634">
    <property type="entry name" value="PROTEIN KINASE DOMAIN-CONTAINING PROTEIN-RELATED"/>
    <property type="match status" value="1"/>
</dbReference>
<dbReference type="PANTHER" id="PTHR47634:SF24">
    <property type="entry name" value="SRSF PROTEIN KINASE 3-LIKE ISOFORM X1"/>
    <property type="match status" value="1"/>
</dbReference>
<dbReference type="SUPFAM" id="SSF56112">
    <property type="entry name" value="Protein kinase-like (PK-like)"/>
    <property type="match status" value="1"/>
</dbReference>
<dbReference type="AlphaFoldDB" id="A0A401NHX8"/>
<keyword evidence="2" id="KW-0808">Transferase</keyword>
<evidence type="ECO:0000256" key="9">
    <source>
        <dbReference type="ARBA" id="ARBA00048679"/>
    </source>
</evidence>
<keyword evidence="3 11" id="KW-0547">Nucleotide-binding</keyword>
<dbReference type="Pfam" id="PF01981">
    <property type="entry name" value="PTH2"/>
    <property type="match status" value="1"/>
</dbReference>
<keyword evidence="14" id="KW-1185">Reference proteome</keyword>
<evidence type="ECO:0000256" key="3">
    <source>
        <dbReference type="ARBA" id="ARBA00022741"/>
    </source>
</evidence>
<reference evidence="13 14" key="1">
    <citation type="journal article" date="2018" name="Nat. Ecol. Evol.">
        <title>Shark genomes provide insights into elasmobranch evolution and the origin of vertebrates.</title>
        <authorList>
            <person name="Hara Y"/>
            <person name="Yamaguchi K"/>
            <person name="Onimaru K"/>
            <person name="Kadota M"/>
            <person name="Koyanagi M"/>
            <person name="Keeley SD"/>
            <person name="Tatsumi K"/>
            <person name="Tanaka K"/>
            <person name="Motone F"/>
            <person name="Kageyama Y"/>
            <person name="Nozu R"/>
            <person name="Adachi N"/>
            <person name="Nishimura O"/>
            <person name="Nakagawa R"/>
            <person name="Tanegashima C"/>
            <person name="Kiyatake I"/>
            <person name="Matsumoto R"/>
            <person name="Murakumo K"/>
            <person name="Nishida K"/>
            <person name="Terakita A"/>
            <person name="Kuratani S"/>
            <person name="Sato K"/>
            <person name="Hyodo S Kuraku.S."/>
        </authorList>
    </citation>
    <scope>NUCLEOTIDE SEQUENCE [LARGE SCALE GENOMIC DNA]</scope>
</reference>
<feature type="binding site" evidence="11">
    <location>
        <position position="98"/>
    </location>
    <ligand>
        <name>ATP</name>
        <dbReference type="ChEBI" id="CHEBI:30616"/>
    </ligand>
</feature>
<feature type="domain" description="UBA" evidence="12">
    <location>
        <begin position="330"/>
        <end position="371"/>
    </location>
</feature>
<dbReference type="EMBL" id="BFAA01001122">
    <property type="protein sequence ID" value="GCB60476.1"/>
    <property type="molecule type" value="Genomic_DNA"/>
</dbReference>
<comment type="catalytic activity">
    <reaction evidence="8">
        <text>L-threonyl-[protein] + ATP = O-phospho-L-threonyl-[protein] + ADP + H(+)</text>
        <dbReference type="Rhea" id="RHEA:46608"/>
        <dbReference type="Rhea" id="RHEA-COMP:11060"/>
        <dbReference type="Rhea" id="RHEA-COMP:11605"/>
        <dbReference type="ChEBI" id="CHEBI:15378"/>
        <dbReference type="ChEBI" id="CHEBI:30013"/>
        <dbReference type="ChEBI" id="CHEBI:30616"/>
        <dbReference type="ChEBI" id="CHEBI:61977"/>
        <dbReference type="ChEBI" id="CHEBI:456216"/>
        <dbReference type="EC" id="2.7.11.1"/>
    </reaction>
</comment>
<dbReference type="FunFam" id="3.40.1490.10:FF:000002">
    <property type="entry name" value="Peptidyl-tRNA hydrolase 2, mitochondrial"/>
    <property type="match status" value="1"/>
</dbReference>
<dbReference type="GO" id="GO:0035556">
    <property type="term" value="P:intracellular signal transduction"/>
    <property type="evidence" value="ECO:0007669"/>
    <property type="project" value="TreeGrafter"/>
</dbReference>
<dbReference type="FunFam" id="3.30.200.20:FF:000770">
    <property type="entry name" value="SRSF protein kinase 2"/>
    <property type="match status" value="1"/>
</dbReference>
<keyword evidence="6 11" id="KW-0067">ATP-binding</keyword>
<evidence type="ECO:0000256" key="10">
    <source>
        <dbReference type="ARBA" id="ARBA00048707"/>
    </source>
</evidence>
<proteinExistence type="inferred from homology"/>
<dbReference type="InterPro" id="IPR015940">
    <property type="entry name" value="UBA"/>
</dbReference>
<dbReference type="GO" id="GO:0000245">
    <property type="term" value="P:spliceosomal complex assembly"/>
    <property type="evidence" value="ECO:0007669"/>
    <property type="project" value="TreeGrafter"/>
</dbReference>
<evidence type="ECO:0000256" key="2">
    <source>
        <dbReference type="ARBA" id="ARBA00022679"/>
    </source>
</evidence>
<dbReference type="PROSITE" id="PS00107">
    <property type="entry name" value="PROTEIN_KINASE_ATP"/>
    <property type="match status" value="1"/>
</dbReference>
<evidence type="ECO:0000256" key="5">
    <source>
        <dbReference type="ARBA" id="ARBA00022801"/>
    </source>
</evidence>
<accession>A0A401NHX8</accession>
<dbReference type="SUPFAM" id="SSF102462">
    <property type="entry name" value="Peptidyl-tRNA hydrolase II"/>
    <property type="match status" value="1"/>
</dbReference>
<dbReference type="GO" id="GO:0005634">
    <property type="term" value="C:nucleus"/>
    <property type="evidence" value="ECO:0007669"/>
    <property type="project" value="TreeGrafter"/>
</dbReference>
<dbReference type="InterPro" id="IPR023476">
    <property type="entry name" value="Pep_tRNA_hydro_II_dom_sf"/>
</dbReference>
<dbReference type="GO" id="GO:0005737">
    <property type="term" value="C:cytoplasm"/>
    <property type="evidence" value="ECO:0007669"/>
    <property type="project" value="TreeGrafter"/>
</dbReference>
<dbReference type="InterPro" id="IPR009060">
    <property type="entry name" value="UBA-like_sf"/>
</dbReference>
<dbReference type="NCBIfam" id="TIGR00283">
    <property type="entry name" value="arch_pth2"/>
    <property type="match status" value="1"/>
</dbReference>
<dbReference type="InterPro" id="IPR017441">
    <property type="entry name" value="Protein_kinase_ATP_BS"/>
</dbReference>
<organism evidence="13 14">
    <name type="scientific">Scyliorhinus torazame</name>
    <name type="common">Cloudy catshark</name>
    <name type="synonym">Catulus torazame</name>
    <dbReference type="NCBI Taxonomy" id="75743"/>
    <lineage>
        <taxon>Eukaryota</taxon>
        <taxon>Metazoa</taxon>
        <taxon>Chordata</taxon>
        <taxon>Craniata</taxon>
        <taxon>Vertebrata</taxon>
        <taxon>Chondrichthyes</taxon>
        <taxon>Elasmobranchii</taxon>
        <taxon>Galeomorphii</taxon>
        <taxon>Galeoidea</taxon>
        <taxon>Carcharhiniformes</taxon>
        <taxon>Scyliorhinidae</taxon>
        <taxon>Scyliorhinus</taxon>
    </lineage>
</organism>
<dbReference type="Proteomes" id="UP000288216">
    <property type="component" value="Unassembled WGS sequence"/>
</dbReference>
<evidence type="ECO:0000313" key="13">
    <source>
        <dbReference type="EMBL" id="GCB60476.1"/>
    </source>
</evidence>
<dbReference type="InterPro" id="IPR000719">
    <property type="entry name" value="Prot_kinase_dom"/>
</dbReference>
<dbReference type="STRING" id="75743.A0A401NHX8"/>
<dbReference type="SUPFAM" id="SSF46934">
    <property type="entry name" value="UBA-like"/>
    <property type="match status" value="1"/>
</dbReference>
<evidence type="ECO:0000256" key="1">
    <source>
        <dbReference type="ARBA" id="ARBA00022527"/>
    </source>
</evidence>
<dbReference type="Gene3D" id="3.40.1490.10">
    <property type="entry name" value="Bit1"/>
    <property type="match status" value="1"/>
</dbReference>
<name>A0A401NHX8_SCYTO</name>
<evidence type="ECO:0000256" key="4">
    <source>
        <dbReference type="ARBA" id="ARBA00022777"/>
    </source>
</evidence>
<comment type="catalytic activity">
    <reaction evidence="10">
        <text>an N-acyl-L-alpha-aminoacyl-tRNA + H2O = an N-acyl-L-amino acid + a tRNA + H(+)</text>
        <dbReference type="Rhea" id="RHEA:54448"/>
        <dbReference type="Rhea" id="RHEA-COMP:10123"/>
        <dbReference type="Rhea" id="RHEA-COMP:13883"/>
        <dbReference type="ChEBI" id="CHEBI:15377"/>
        <dbReference type="ChEBI" id="CHEBI:15378"/>
        <dbReference type="ChEBI" id="CHEBI:59874"/>
        <dbReference type="ChEBI" id="CHEBI:78442"/>
        <dbReference type="ChEBI" id="CHEBI:138191"/>
        <dbReference type="EC" id="3.1.1.29"/>
    </reaction>
</comment>
<dbReference type="InterPro" id="IPR002833">
    <property type="entry name" value="PTH2"/>
</dbReference>
<evidence type="ECO:0000256" key="7">
    <source>
        <dbReference type="ARBA" id="ARBA00038050"/>
    </source>
</evidence>
<gene>
    <name evidence="13" type="ORF">scyTo_0003936</name>
</gene>
<evidence type="ECO:0000256" key="11">
    <source>
        <dbReference type="PROSITE-ProRule" id="PRU10141"/>
    </source>
</evidence>
<protein>
    <recommendedName>
        <fullName evidence="12">UBA domain-containing protein</fullName>
    </recommendedName>
</protein>
<dbReference type="Gene3D" id="1.10.8.10">
    <property type="entry name" value="DNA helicase RuvA subunit, C-terminal domain"/>
    <property type="match status" value="1"/>
</dbReference>
<keyword evidence="5" id="KW-0378">Hydrolase</keyword>
<dbReference type="SMART" id="SM00220">
    <property type="entry name" value="S_TKc"/>
    <property type="match status" value="1"/>
</dbReference>
<sequence length="504" mass="56676">MLPTGADQQIHVSENLSQCKEQAILEKDFTSHVLNKSRQLLDEGQEDPAEYCIGGYHPVKLGDIFNGRYQVMRKLGWGHYSTVWLCWDLLINKFVAVKVAKSARGFSEAAQDEIRLLKCVRWKNSKDPGKERIVQLLDDFIIVGSNEVFQAEKSLLNPMDPNHAEEISIKIVDLGSGCWAFRHVSEEIQTRQYRALEAILGAGYGSSADIWSTACMAFELATGEYLFDPRPGKTFSQDEDHIAHIIELLGRIPLKCALSGKYSKDFFNLKGELRHIKTIRPWGLYDVLVEKYEFPLEAAATFSDFLHQMLRLKRRRESQVPGSEMAEPGEVNPVFLQQLMELGISEEKAKEALIKTGNQSSDSAALFYFSELEMFSGFEVDESGTCAYKMVFVVNMELTMGIGKVAAQVAHAAVGLYQMMLEESDSWQQMLTTWDNDGGKKIVLKGQNPEHIMELQEQACLRKLPNYLVEDAGKTQVVAGSRTVLAIMGEEKLVNQVTGNLQLL</sequence>
<dbReference type="Pfam" id="PF22562">
    <property type="entry name" value="UBA_7"/>
    <property type="match status" value="1"/>
</dbReference>
<dbReference type="GO" id="GO:0004045">
    <property type="term" value="F:peptidyl-tRNA hydrolase activity"/>
    <property type="evidence" value="ECO:0007669"/>
    <property type="project" value="UniProtKB-EC"/>
</dbReference>
<dbReference type="InterPro" id="IPR051334">
    <property type="entry name" value="SRPK"/>
</dbReference>
<evidence type="ECO:0000313" key="14">
    <source>
        <dbReference type="Proteomes" id="UP000288216"/>
    </source>
</evidence>
<comment type="caution">
    <text evidence="13">The sequence shown here is derived from an EMBL/GenBank/DDBJ whole genome shotgun (WGS) entry which is preliminary data.</text>
</comment>
<keyword evidence="1" id="KW-0723">Serine/threonine-protein kinase</keyword>
<dbReference type="GO" id="GO:0050684">
    <property type="term" value="P:regulation of mRNA processing"/>
    <property type="evidence" value="ECO:0007669"/>
    <property type="project" value="TreeGrafter"/>
</dbReference>
<comment type="catalytic activity">
    <reaction evidence="9">
        <text>L-seryl-[protein] + ATP = O-phospho-L-seryl-[protein] + ADP + H(+)</text>
        <dbReference type="Rhea" id="RHEA:17989"/>
        <dbReference type="Rhea" id="RHEA-COMP:9863"/>
        <dbReference type="Rhea" id="RHEA-COMP:11604"/>
        <dbReference type="ChEBI" id="CHEBI:15378"/>
        <dbReference type="ChEBI" id="CHEBI:29999"/>
        <dbReference type="ChEBI" id="CHEBI:30616"/>
        <dbReference type="ChEBI" id="CHEBI:83421"/>
        <dbReference type="ChEBI" id="CHEBI:456216"/>
        <dbReference type="EC" id="2.7.11.1"/>
    </reaction>
</comment>
<dbReference type="FunFam" id="1.10.510.10:FF:000275">
    <property type="entry name" value="SRSF protein kinase 2 isoform X3"/>
    <property type="match status" value="1"/>
</dbReference>
<comment type="similarity">
    <text evidence="7">Belongs to the PTH2 family.</text>
</comment>
<dbReference type="Pfam" id="PF00069">
    <property type="entry name" value="Pkinase"/>
    <property type="match status" value="1"/>
</dbReference>
<dbReference type="OrthoDB" id="2649at2759"/>
<keyword evidence="4" id="KW-0418">Kinase</keyword>